<proteinExistence type="predicted"/>
<evidence type="ECO:0000256" key="2">
    <source>
        <dbReference type="SAM" id="Phobius"/>
    </source>
</evidence>
<sequence>MTKQEDTTGCRVPANGGSWREPVWFRAMVRRAVTDVLRGTAAVTAVAAGGALIAAGSPVTGAIVTVTAAWFAAGPFRRVRPYLRRGTAAPTRAPVAALPVGEAATREPAGRPTVPDTPAELVERPVPVVASEDTVR</sequence>
<accession>A0A562V9Z8</accession>
<feature type="transmembrane region" description="Helical" evidence="2">
    <location>
        <begin position="36"/>
        <end position="53"/>
    </location>
</feature>
<dbReference type="RefSeq" id="WP_147132157.1">
    <property type="nucleotide sequence ID" value="NZ_BAABIJ010000001.1"/>
</dbReference>
<comment type="caution">
    <text evidence="3">The sequence shown here is derived from an EMBL/GenBank/DDBJ whole genome shotgun (WGS) entry which is preliminary data.</text>
</comment>
<protein>
    <submittedName>
        <fullName evidence="3">Uncharacterized protein</fullName>
    </submittedName>
</protein>
<dbReference type="AlphaFoldDB" id="A0A562V9Z8"/>
<keyword evidence="2" id="KW-1133">Transmembrane helix</keyword>
<evidence type="ECO:0000256" key="1">
    <source>
        <dbReference type="SAM" id="MobiDB-lite"/>
    </source>
</evidence>
<name>A0A562V9Z8_9ACTN</name>
<evidence type="ECO:0000313" key="4">
    <source>
        <dbReference type="Proteomes" id="UP000321617"/>
    </source>
</evidence>
<organism evidence="3 4">
    <name type="scientific">Stackebrandtia albiflava</name>
    <dbReference type="NCBI Taxonomy" id="406432"/>
    <lineage>
        <taxon>Bacteria</taxon>
        <taxon>Bacillati</taxon>
        <taxon>Actinomycetota</taxon>
        <taxon>Actinomycetes</taxon>
        <taxon>Glycomycetales</taxon>
        <taxon>Glycomycetaceae</taxon>
        <taxon>Stackebrandtia</taxon>
    </lineage>
</organism>
<feature type="region of interest" description="Disordered" evidence="1">
    <location>
        <begin position="97"/>
        <end position="136"/>
    </location>
</feature>
<keyword evidence="4" id="KW-1185">Reference proteome</keyword>
<dbReference type="Proteomes" id="UP000321617">
    <property type="component" value="Unassembled WGS sequence"/>
</dbReference>
<reference evidence="3 4" key="1">
    <citation type="journal article" date="2013" name="Stand. Genomic Sci.">
        <title>Genomic Encyclopedia of Type Strains, Phase I: The one thousand microbial genomes (KMG-I) project.</title>
        <authorList>
            <person name="Kyrpides N.C."/>
            <person name="Woyke T."/>
            <person name="Eisen J.A."/>
            <person name="Garrity G."/>
            <person name="Lilburn T.G."/>
            <person name="Beck B.J."/>
            <person name="Whitman W.B."/>
            <person name="Hugenholtz P."/>
            <person name="Klenk H.P."/>
        </authorList>
    </citation>
    <scope>NUCLEOTIDE SEQUENCE [LARGE SCALE GENOMIC DNA]</scope>
    <source>
        <strain evidence="3 4">DSM 45044</strain>
    </source>
</reference>
<evidence type="ECO:0000313" key="3">
    <source>
        <dbReference type="EMBL" id="TWJ14694.1"/>
    </source>
</evidence>
<feature type="transmembrane region" description="Helical" evidence="2">
    <location>
        <begin position="59"/>
        <end position="76"/>
    </location>
</feature>
<gene>
    <name evidence="3" type="ORF">LX16_0383</name>
</gene>
<dbReference type="EMBL" id="VLLL01000005">
    <property type="protein sequence ID" value="TWJ14694.1"/>
    <property type="molecule type" value="Genomic_DNA"/>
</dbReference>
<keyword evidence="2" id="KW-0812">Transmembrane</keyword>
<keyword evidence="2" id="KW-0472">Membrane</keyword>